<accession>A0A7D9II57</accession>
<proteinExistence type="predicted"/>
<protein>
    <submittedName>
        <fullName evidence="1">Uncharacterized protein</fullName>
    </submittedName>
</protein>
<dbReference type="EMBL" id="CACRXK020006053">
    <property type="protein sequence ID" value="CAB4008197.1"/>
    <property type="molecule type" value="Genomic_DNA"/>
</dbReference>
<dbReference type="AlphaFoldDB" id="A0A7D9II57"/>
<feature type="non-terminal residue" evidence="1">
    <location>
        <position position="1"/>
    </location>
</feature>
<gene>
    <name evidence="1" type="ORF">PACLA_8A052167</name>
</gene>
<dbReference type="OrthoDB" id="6776162at2759"/>
<dbReference type="Proteomes" id="UP001152795">
    <property type="component" value="Unassembled WGS sequence"/>
</dbReference>
<sequence>AIEHSSVVNFANDIILYAVGKDIQSIQTKLFKDMDSLADWLMDNELIINLKRAWKTESRLFGTAQRIAKHSEPLKVSISPPSPTVISTTDYIQISG</sequence>
<evidence type="ECO:0000313" key="1">
    <source>
        <dbReference type="EMBL" id="CAB4008197.1"/>
    </source>
</evidence>
<name>A0A7D9II57_PARCT</name>
<reference evidence="1" key="1">
    <citation type="submission" date="2020-04" db="EMBL/GenBank/DDBJ databases">
        <authorList>
            <person name="Alioto T."/>
            <person name="Alioto T."/>
            <person name="Gomez Garrido J."/>
        </authorList>
    </citation>
    <scope>NUCLEOTIDE SEQUENCE</scope>
    <source>
        <strain evidence="1">A484AB</strain>
    </source>
</reference>
<evidence type="ECO:0000313" key="2">
    <source>
        <dbReference type="Proteomes" id="UP001152795"/>
    </source>
</evidence>
<keyword evidence="2" id="KW-1185">Reference proteome</keyword>
<feature type="non-terminal residue" evidence="1">
    <location>
        <position position="96"/>
    </location>
</feature>
<comment type="caution">
    <text evidence="1">The sequence shown here is derived from an EMBL/GenBank/DDBJ whole genome shotgun (WGS) entry which is preliminary data.</text>
</comment>
<organism evidence="1 2">
    <name type="scientific">Paramuricea clavata</name>
    <name type="common">Red gorgonian</name>
    <name type="synonym">Violescent sea-whip</name>
    <dbReference type="NCBI Taxonomy" id="317549"/>
    <lineage>
        <taxon>Eukaryota</taxon>
        <taxon>Metazoa</taxon>
        <taxon>Cnidaria</taxon>
        <taxon>Anthozoa</taxon>
        <taxon>Octocorallia</taxon>
        <taxon>Malacalcyonacea</taxon>
        <taxon>Plexauridae</taxon>
        <taxon>Paramuricea</taxon>
    </lineage>
</organism>